<sequence>MQNKISTWLWFETEAEEAARFYASVFRRTELGEVARASGGGEPYMQEGQVITAEVTIEGQQFVCLNGGKHPEGIPNDSVSFQILCADQAEVDEYWNKLAADGGREVQCGWVKDKYGFAWQIVPEVLYRYMNGPDREAATRVTAAMMKMVKLDVAELEAAARG</sequence>
<dbReference type="EMBL" id="CP042301">
    <property type="protein sequence ID" value="QDY98998.1"/>
    <property type="molecule type" value="Genomic_DNA"/>
</dbReference>
<name>A0A5B8KTV4_9HYPH</name>
<evidence type="ECO:0000259" key="1">
    <source>
        <dbReference type="Pfam" id="PF06983"/>
    </source>
</evidence>
<dbReference type="AlphaFoldDB" id="A0A5B8KTV4"/>
<dbReference type="PANTHER" id="PTHR33990:SF2">
    <property type="entry name" value="PHNB-LIKE DOMAIN-CONTAINING PROTEIN"/>
    <property type="match status" value="1"/>
</dbReference>
<dbReference type="CDD" id="cd06588">
    <property type="entry name" value="PhnB_like"/>
    <property type="match status" value="1"/>
</dbReference>
<dbReference type="OrthoDB" id="9806473at2"/>
<keyword evidence="3" id="KW-1185">Reference proteome</keyword>
<evidence type="ECO:0000313" key="2">
    <source>
        <dbReference type="EMBL" id="QDY98998.1"/>
    </source>
</evidence>
<dbReference type="Gene3D" id="3.10.180.10">
    <property type="entry name" value="2,3-Dihydroxybiphenyl 1,2-Dioxygenase, domain 1"/>
    <property type="match status" value="1"/>
</dbReference>
<dbReference type="Pfam" id="PF06983">
    <property type="entry name" value="3-dmu-9_3-mt"/>
    <property type="match status" value="1"/>
</dbReference>
<dbReference type="PANTHER" id="PTHR33990">
    <property type="entry name" value="PROTEIN YJDN-RELATED"/>
    <property type="match status" value="1"/>
</dbReference>
<feature type="domain" description="PhnB-like" evidence="1">
    <location>
        <begin position="4"/>
        <end position="122"/>
    </location>
</feature>
<dbReference type="RefSeq" id="WP_146297583.1">
    <property type="nucleotide sequence ID" value="NZ_CP042301.2"/>
</dbReference>
<dbReference type="InterPro" id="IPR009725">
    <property type="entry name" value="3_dmu_93_MTrfase"/>
</dbReference>
<organism evidence="2 3">
    <name type="scientific">Nitratireductor mangrovi</name>
    <dbReference type="NCBI Taxonomy" id="2599600"/>
    <lineage>
        <taxon>Bacteria</taxon>
        <taxon>Pseudomonadati</taxon>
        <taxon>Pseudomonadota</taxon>
        <taxon>Alphaproteobacteria</taxon>
        <taxon>Hyphomicrobiales</taxon>
        <taxon>Phyllobacteriaceae</taxon>
        <taxon>Nitratireductor</taxon>
    </lineage>
</organism>
<dbReference type="Proteomes" id="UP000321389">
    <property type="component" value="Chromosome"/>
</dbReference>
<accession>A0A5B8KTV4</accession>
<dbReference type="SUPFAM" id="SSF54593">
    <property type="entry name" value="Glyoxalase/Bleomycin resistance protein/Dihydroxybiphenyl dioxygenase"/>
    <property type="match status" value="1"/>
</dbReference>
<dbReference type="PIRSF" id="PIRSF021700">
    <property type="entry name" value="3_dmu_93_MTrfase"/>
    <property type="match status" value="1"/>
</dbReference>
<dbReference type="InterPro" id="IPR029068">
    <property type="entry name" value="Glyas_Bleomycin-R_OHBP_Dase"/>
</dbReference>
<protein>
    <submittedName>
        <fullName evidence="2">VOC family protein</fullName>
    </submittedName>
</protein>
<reference evidence="2" key="1">
    <citation type="submission" date="2020-04" db="EMBL/GenBank/DDBJ databases">
        <title>Nitratireductor sp. nov. isolated from mangrove soil.</title>
        <authorList>
            <person name="Ye Y."/>
        </authorList>
    </citation>
    <scope>NUCLEOTIDE SEQUENCE</scope>
    <source>
        <strain evidence="2">SY7</strain>
    </source>
</reference>
<dbReference type="KEGG" id="niy:FQ775_00660"/>
<gene>
    <name evidence="2" type="ORF">FQ775_00660</name>
</gene>
<proteinExistence type="predicted"/>
<dbReference type="InterPro" id="IPR028973">
    <property type="entry name" value="PhnB-like"/>
</dbReference>
<evidence type="ECO:0000313" key="3">
    <source>
        <dbReference type="Proteomes" id="UP000321389"/>
    </source>
</evidence>